<dbReference type="InterPro" id="IPR046450">
    <property type="entry name" value="PA_dom_sf"/>
</dbReference>
<comment type="caution">
    <text evidence="2">The sequence shown here is derived from an EMBL/GenBank/DDBJ whole genome shotgun (WGS) entry which is preliminary data.</text>
</comment>
<keyword evidence="3" id="KW-1185">Reference proteome</keyword>
<dbReference type="Proteomes" id="UP001253545">
    <property type="component" value="Unassembled WGS sequence"/>
</dbReference>
<protein>
    <submittedName>
        <fullName evidence="2">M28 family metallopeptidase</fullName>
    </submittedName>
</protein>
<proteinExistence type="predicted"/>
<dbReference type="Gene3D" id="3.50.30.30">
    <property type="match status" value="1"/>
</dbReference>
<evidence type="ECO:0000313" key="3">
    <source>
        <dbReference type="Proteomes" id="UP001253545"/>
    </source>
</evidence>
<dbReference type="Pfam" id="PF04389">
    <property type="entry name" value="Peptidase_M28"/>
    <property type="match status" value="1"/>
</dbReference>
<dbReference type="RefSeq" id="WP_311369953.1">
    <property type="nucleotide sequence ID" value="NZ_JAVRHX010000007.1"/>
</dbReference>
<dbReference type="SUPFAM" id="SSF52025">
    <property type="entry name" value="PA domain"/>
    <property type="match status" value="1"/>
</dbReference>
<evidence type="ECO:0000313" key="2">
    <source>
        <dbReference type="EMBL" id="MDT0596426.1"/>
    </source>
</evidence>
<dbReference type="InterPro" id="IPR007484">
    <property type="entry name" value="Peptidase_M28"/>
</dbReference>
<dbReference type="PROSITE" id="PS51257">
    <property type="entry name" value="PROKAR_LIPOPROTEIN"/>
    <property type="match status" value="1"/>
</dbReference>
<sequence length="555" mass="60217">MISTLKTVGVAVGISLLLLGCTATSTKHQQALVSAEGISPSINNIKGHMSFLAHDLLEGRDTGSRGHEIASLYIQNEFEKYGLKPAGENGTFQQRVKFRKGLLDIESPTMVLTANDSEIELKFPDDFLTGPNLGNADVSLTAPVVFVGYGIVAPELNHDDYAGLDVEGKIVVALSGKPASFPSEVGSHLSSRTQKHAAAADRGAVAYFSIQTPAGEERRPYARSINFIRAPRMSWVDEEGVPGNGRKEIQATAFLSIDAAHSLFSGSDTSLDDVYAQLANNETPKGFDLDYKVSIEYKTNHEDITSPNVIGLLEGSDPELKNEYVVYTAHSDHLGISTSVEKDKINNGAMDNASGTSVLIETARMFSELSVAPKRSILFVAVTGEEKGLLGADYFVRNPTRPVESLIANVNLDMPLLTYEFADVIAFGASHSSMGEKVAAAVANADIKLTDDPWPQLNLFTRSDHYAFVKQGIPAVFLVTGIESRTPGIDGNEVLNKFLASNYHRPSDDMSQPFVWKAAQTFTQVNFEIGLTLGNDPERPTWNKDSFFGQTFGRK</sequence>
<dbReference type="SUPFAM" id="SSF53187">
    <property type="entry name" value="Zn-dependent exopeptidases"/>
    <property type="match status" value="1"/>
</dbReference>
<evidence type="ECO:0000259" key="1">
    <source>
        <dbReference type="Pfam" id="PF04389"/>
    </source>
</evidence>
<dbReference type="Gene3D" id="3.40.630.10">
    <property type="entry name" value="Zn peptidases"/>
    <property type="match status" value="2"/>
</dbReference>
<organism evidence="2 3">
    <name type="scientific">Glaciecola petra</name>
    <dbReference type="NCBI Taxonomy" id="3075602"/>
    <lineage>
        <taxon>Bacteria</taxon>
        <taxon>Pseudomonadati</taxon>
        <taxon>Pseudomonadota</taxon>
        <taxon>Gammaproteobacteria</taxon>
        <taxon>Alteromonadales</taxon>
        <taxon>Alteromonadaceae</taxon>
        <taxon>Glaciecola</taxon>
    </lineage>
</organism>
<dbReference type="PANTHER" id="PTHR12147">
    <property type="entry name" value="METALLOPEPTIDASE M28 FAMILY MEMBER"/>
    <property type="match status" value="1"/>
</dbReference>
<dbReference type="CDD" id="cd04820">
    <property type="entry name" value="PA_M28_1_1"/>
    <property type="match status" value="1"/>
</dbReference>
<accession>A0ABU2ZW03</accession>
<dbReference type="InterPro" id="IPR045175">
    <property type="entry name" value="M28_fam"/>
</dbReference>
<gene>
    <name evidence="2" type="ORF">RM552_16340</name>
</gene>
<reference evidence="2 3" key="1">
    <citation type="submission" date="2023-09" db="EMBL/GenBank/DDBJ databases">
        <authorList>
            <person name="Rey-Velasco X."/>
        </authorList>
    </citation>
    <scope>NUCLEOTIDE SEQUENCE [LARGE SCALE GENOMIC DNA]</scope>
    <source>
        <strain evidence="2 3">P117</strain>
    </source>
</reference>
<dbReference type="PANTHER" id="PTHR12147:SF26">
    <property type="entry name" value="PEPTIDASE M28 DOMAIN-CONTAINING PROTEIN"/>
    <property type="match status" value="1"/>
</dbReference>
<dbReference type="EMBL" id="JAVRHX010000007">
    <property type="protein sequence ID" value="MDT0596426.1"/>
    <property type="molecule type" value="Genomic_DNA"/>
</dbReference>
<name>A0ABU2ZW03_9ALTE</name>
<feature type="domain" description="Peptidase M28" evidence="1">
    <location>
        <begin position="308"/>
        <end position="526"/>
    </location>
</feature>